<evidence type="ECO:0000256" key="3">
    <source>
        <dbReference type="ARBA" id="ARBA00022741"/>
    </source>
</evidence>
<comment type="catalytic activity">
    <reaction evidence="6">
        <text>GTP + H2O = GDP + phosphate + H(+)</text>
        <dbReference type="Rhea" id="RHEA:19669"/>
        <dbReference type="ChEBI" id="CHEBI:15377"/>
        <dbReference type="ChEBI" id="CHEBI:15378"/>
        <dbReference type="ChEBI" id="CHEBI:37565"/>
        <dbReference type="ChEBI" id="CHEBI:43474"/>
        <dbReference type="ChEBI" id="CHEBI:58189"/>
    </reaction>
    <physiologicalReaction direction="left-to-right" evidence="6">
        <dbReference type="Rhea" id="RHEA:19670"/>
    </physiologicalReaction>
</comment>
<keyword evidence="2" id="KW-0493">Microtubule</keyword>
<dbReference type="InterPro" id="IPR008280">
    <property type="entry name" value="Tub_FtsZ_C"/>
</dbReference>
<keyword evidence="5" id="KW-0342">GTP-binding</keyword>
<organism evidence="9 10">
    <name type="scientific">Ceratotherium simum simum</name>
    <name type="common">Southern white rhinoceros</name>
    <dbReference type="NCBI Taxonomy" id="73337"/>
    <lineage>
        <taxon>Eukaryota</taxon>
        <taxon>Metazoa</taxon>
        <taxon>Chordata</taxon>
        <taxon>Craniata</taxon>
        <taxon>Vertebrata</taxon>
        <taxon>Euteleostomi</taxon>
        <taxon>Mammalia</taxon>
        <taxon>Eutheria</taxon>
        <taxon>Laurasiatheria</taxon>
        <taxon>Perissodactyla</taxon>
        <taxon>Rhinocerotidae</taxon>
        <taxon>Ceratotherium</taxon>
    </lineage>
</organism>
<dbReference type="Gene3D" id="1.10.287.600">
    <property type="entry name" value="Helix hairpin bin"/>
    <property type="match status" value="1"/>
</dbReference>
<dbReference type="InterPro" id="IPR000217">
    <property type="entry name" value="Tubulin"/>
</dbReference>
<evidence type="ECO:0000256" key="5">
    <source>
        <dbReference type="ARBA" id="ARBA00023134"/>
    </source>
</evidence>
<dbReference type="PANTHER" id="PTHR11588">
    <property type="entry name" value="TUBULIN"/>
    <property type="match status" value="1"/>
</dbReference>
<accession>A0ABM1D7R1</accession>
<dbReference type="Gene3D" id="3.30.1330.20">
    <property type="entry name" value="Tubulin/FtsZ, C-terminal domain"/>
    <property type="match status" value="1"/>
</dbReference>
<keyword evidence="9" id="KW-1185">Reference proteome</keyword>
<evidence type="ECO:0000256" key="6">
    <source>
        <dbReference type="ARBA" id="ARBA00049117"/>
    </source>
</evidence>
<proteinExistence type="inferred from homology"/>
<keyword evidence="3" id="KW-0547">Nucleotide-binding</keyword>
<evidence type="ECO:0000313" key="9">
    <source>
        <dbReference type="Proteomes" id="UP000694910"/>
    </source>
</evidence>
<name>A0ABM1D7R1_CERSS</name>
<evidence type="ECO:0000256" key="4">
    <source>
        <dbReference type="ARBA" id="ARBA00022801"/>
    </source>
</evidence>
<dbReference type="PRINTS" id="PR01162">
    <property type="entry name" value="ALPHATUBULIN"/>
</dbReference>
<dbReference type="GeneID" id="101397693"/>
<gene>
    <name evidence="10" type="primary">LOC101397693</name>
</gene>
<keyword evidence="7" id="KW-0175">Coiled coil</keyword>
<evidence type="ECO:0000313" key="10">
    <source>
        <dbReference type="RefSeq" id="XP_014647842.1"/>
    </source>
</evidence>
<dbReference type="SUPFAM" id="SSF55307">
    <property type="entry name" value="Tubulin C-terminal domain-like"/>
    <property type="match status" value="1"/>
</dbReference>
<evidence type="ECO:0000259" key="8">
    <source>
        <dbReference type="Pfam" id="PF03953"/>
    </source>
</evidence>
<dbReference type="InterPro" id="IPR018316">
    <property type="entry name" value="Tubulin/FtsZ_2-layer-sand-dom"/>
</dbReference>
<dbReference type="InterPro" id="IPR037103">
    <property type="entry name" value="Tubulin/FtsZ-like_C"/>
</dbReference>
<evidence type="ECO:0000256" key="2">
    <source>
        <dbReference type="ARBA" id="ARBA00022701"/>
    </source>
</evidence>
<sequence length="171" mass="19604">MACCILYRGDIFLKDVNMAISTIKTKHSIQFIDWCPTGFKVCINHQPPTVVPSGDLANVQQSMFLLSNSTTIAEAWAHLDHKFNLMYAKQAFVHWHVVESMEEREFSEAQEDLAALEKDYKEVSMDSVKEAEEGEEYRMGECGWQAFLSFTLSCHPSAWLVSSCLQFKFLY</sequence>
<keyword evidence="4" id="KW-0378">Hydrolase</keyword>
<protein>
    <submittedName>
        <fullName evidence="10">LOW QUALITY PROTEIN: tubulin alpha chain-like</fullName>
    </submittedName>
</protein>
<dbReference type="Proteomes" id="UP000694910">
    <property type="component" value="Unplaced"/>
</dbReference>
<reference evidence="10" key="1">
    <citation type="submission" date="2025-08" db="UniProtKB">
        <authorList>
            <consortium name="RefSeq"/>
        </authorList>
    </citation>
    <scope>IDENTIFICATION</scope>
</reference>
<evidence type="ECO:0000256" key="7">
    <source>
        <dbReference type="SAM" id="Coils"/>
    </source>
</evidence>
<dbReference type="InterPro" id="IPR023123">
    <property type="entry name" value="Tubulin_C"/>
</dbReference>
<dbReference type="RefSeq" id="XP_014647842.1">
    <property type="nucleotide sequence ID" value="XM_014792356.1"/>
</dbReference>
<feature type="coiled-coil region" evidence="7">
    <location>
        <begin position="99"/>
        <end position="126"/>
    </location>
</feature>
<evidence type="ECO:0000256" key="1">
    <source>
        <dbReference type="ARBA" id="ARBA00009636"/>
    </source>
</evidence>
<dbReference type="InterPro" id="IPR002452">
    <property type="entry name" value="Alpha_tubulin"/>
</dbReference>
<comment type="similarity">
    <text evidence="1">Belongs to the tubulin family.</text>
</comment>
<feature type="domain" description="Tubulin/FtsZ 2-layer sandwich" evidence="8">
    <location>
        <begin position="1"/>
        <end position="80"/>
    </location>
</feature>
<dbReference type="Pfam" id="PF03953">
    <property type="entry name" value="Tubulin_C"/>
    <property type="match status" value="1"/>
</dbReference>